<evidence type="ECO:0008006" key="4">
    <source>
        <dbReference type="Google" id="ProtNLM"/>
    </source>
</evidence>
<dbReference type="AlphaFoldDB" id="A0AAN8JIS0"/>
<dbReference type="EMBL" id="JAZGQO010000010">
    <property type="protein sequence ID" value="KAK6176553.1"/>
    <property type="molecule type" value="Genomic_DNA"/>
</dbReference>
<keyword evidence="1" id="KW-1133">Transmembrane helix</keyword>
<accession>A0AAN8JIS0</accession>
<protein>
    <recommendedName>
        <fullName evidence="4">Chitin-binding type-2 domain-containing protein</fullName>
    </recommendedName>
</protein>
<feature type="transmembrane region" description="Helical" evidence="1">
    <location>
        <begin position="85"/>
        <end position="107"/>
    </location>
</feature>
<sequence>MCWRRALPCPPHESSDRSRQGCEAFYKCDNNGEYLIKWRCQGNDLLLKNHTLCYGNEKDHLCPPPVVCPNNEPSSHTDGKFPTELIIGATLGILSFFSIIIIVFAGVRKCQSNKSRYPKNHMRHIAKRRLVPVFSDPVLAYDFGVYEKAYRVFENLSDAYPSSSHSSHHRHPHLPYFNDQSSDNGLFSVEIEDESRYEPSIIAGSFVYHHPNNLPPHLAGDYPQNNVSYDSFKNDHLFETSGRGIITSTLNNNHQPPDMYL</sequence>
<keyword evidence="1" id="KW-0812">Transmembrane</keyword>
<keyword evidence="3" id="KW-1185">Reference proteome</keyword>
<organism evidence="2 3">
    <name type="scientific">Patella caerulea</name>
    <name type="common">Rayed Mediterranean limpet</name>
    <dbReference type="NCBI Taxonomy" id="87958"/>
    <lineage>
        <taxon>Eukaryota</taxon>
        <taxon>Metazoa</taxon>
        <taxon>Spiralia</taxon>
        <taxon>Lophotrochozoa</taxon>
        <taxon>Mollusca</taxon>
        <taxon>Gastropoda</taxon>
        <taxon>Patellogastropoda</taxon>
        <taxon>Patelloidea</taxon>
        <taxon>Patellidae</taxon>
        <taxon>Patella</taxon>
    </lineage>
</organism>
<proteinExistence type="predicted"/>
<evidence type="ECO:0000256" key="1">
    <source>
        <dbReference type="SAM" id="Phobius"/>
    </source>
</evidence>
<reference evidence="2 3" key="1">
    <citation type="submission" date="2024-01" db="EMBL/GenBank/DDBJ databases">
        <title>The genome of the rayed Mediterranean limpet Patella caerulea (Linnaeus, 1758).</title>
        <authorList>
            <person name="Anh-Thu Weber A."/>
            <person name="Halstead-Nussloch G."/>
        </authorList>
    </citation>
    <scope>NUCLEOTIDE SEQUENCE [LARGE SCALE GENOMIC DNA]</scope>
    <source>
        <strain evidence="2">AATW-2023a</strain>
        <tissue evidence="2">Whole specimen</tissue>
    </source>
</reference>
<name>A0AAN8JIS0_PATCE</name>
<evidence type="ECO:0000313" key="2">
    <source>
        <dbReference type="EMBL" id="KAK6176553.1"/>
    </source>
</evidence>
<comment type="caution">
    <text evidence="2">The sequence shown here is derived from an EMBL/GenBank/DDBJ whole genome shotgun (WGS) entry which is preliminary data.</text>
</comment>
<keyword evidence="1" id="KW-0472">Membrane</keyword>
<gene>
    <name evidence="2" type="ORF">SNE40_014816</name>
</gene>
<dbReference type="Proteomes" id="UP001347796">
    <property type="component" value="Unassembled WGS sequence"/>
</dbReference>
<evidence type="ECO:0000313" key="3">
    <source>
        <dbReference type="Proteomes" id="UP001347796"/>
    </source>
</evidence>